<keyword evidence="2" id="KW-1185">Reference proteome</keyword>
<dbReference type="AlphaFoldDB" id="A0A4R4VQB8"/>
<protein>
    <submittedName>
        <fullName evidence="1">Uncharacterized protein</fullName>
    </submittedName>
</protein>
<evidence type="ECO:0000313" key="2">
    <source>
        <dbReference type="Proteomes" id="UP000295674"/>
    </source>
</evidence>
<proteinExistence type="predicted"/>
<dbReference type="OrthoDB" id="9799703at2"/>
<reference evidence="1 2" key="1">
    <citation type="submission" date="2019-03" db="EMBL/GenBank/DDBJ databases">
        <title>Draft genome sequences of novel Actinobacteria.</title>
        <authorList>
            <person name="Sahin N."/>
            <person name="Ay H."/>
            <person name="Saygin H."/>
        </authorList>
    </citation>
    <scope>NUCLEOTIDE SEQUENCE [LARGE SCALE GENOMIC DNA]</scope>
    <source>
        <strain evidence="1 2">16K309</strain>
    </source>
</reference>
<evidence type="ECO:0000313" key="1">
    <source>
        <dbReference type="EMBL" id="TDD08138.1"/>
    </source>
</evidence>
<sequence>MTDRRMSLAEFSALPEDNSQLYELREGVFPKAGAFHQLVLSRTSAALDLVAPAEWTAVLAPEVVVDGTFPATVRVSRCAR</sequence>
<name>A0A4R4VQB8_9PSEU</name>
<dbReference type="EMBL" id="SMKS01000008">
    <property type="protein sequence ID" value="TDD08138.1"/>
    <property type="molecule type" value="Genomic_DNA"/>
</dbReference>
<comment type="caution">
    <text evidence="1">The sequence shown here is derived from an EMBL/GenBank/DDBJ whole genome shotgun (WGS) entry which is preliminary data.</text>
</comment>
<accession>A0A4R4VQB8</accession>
<dbReference type="Proteomes" id="UP000295674">
    <property type="component" value="Unassembled WGS sequence"/>
</dbReference>
<organism evidence="1 2">
    <name type="scientific">Saccharopolyspora terrae</name>
    <dbReference type="NCBI Taxonomy" id="2530384"/>
    <lineage>
        <taxon>Bacteria</taxon>
        <taxon>Bacillati</taxon>
        <taxon>Actinomycetota</taxon>
        <taxon>Actinomycetes</taxon>
        <taxon>Pseudonocardiales</taxon>
        <taxon>Pseudonocardiaceae</taxon>
        <taxon>Saccharopolyspora</taxon>
    </lineage>
</organism>
<gene>
    <name evidence="1" type="ORF">E1181_08165</name>
</gene>
<dbReference type="RefSeq" id="WP_132673343.1">
    <property type="nucleotide sequence ID" value="NZ_SMKS01000008.1"/>
</dbReference>